<dbReference type="PANTHER" id="PTHR30537:SF5">
    <property type="entry name" value="HTH-TYPE TRANSCRIPTIONAL ACTIVATOR TTDR-RELATED"/>
    <property type="match status" value="1"/>
</dbReference>
<dbReference type="GO" id="GO:0003677">
    <property type="term" value="F:DNA binding"/>
    <property type="evidence" value="ECO:0007669"/>
    <property type="project" value="UniProtKB-KW"/>
</dbReference>
<dbReference type="EMBL" id="LDJK01000014">
    <property type="protein sequence ID" value="KRG75338.1"/>
    <property type="molecule type" value="Genomic_DNA"/>
</dbReference>
<dbReference type="AlphaFoldDB" id="A0A0R0DAS6"/>
<accession>A0A0R0DAS6</accession>
<dbReference type="PROSITE" id="PS50931">
    <property type="entry name" value="HTH_LYSR"/>
    <property type="match status" value="1"/>
</dbReference>
<evidence type="ECO:0000256" key="4">
    <source>
        <dbReference type="ARBA" id="ARBA00023163"/>
    </source>
</evidence>
<dbReference type="Gene3D" id="3.40.190.290">
    <property type="match status" value="1"/>
</dbReference>
<dbReference type="InterPro" id="IPR036388">
    <property type="entry name" value="WH-like_DNA-bd_sf"/>
</dbReference>
<keyword evidence="3" id="KW-0238">DNA-binding</keyword>
<evidence type="ECO:0000259" key="5">
    <source>
        <dbReference type="PROSITE" id="PS50931"/>
    </source>
</evidence>
<dbReference type="InterPro" id="IPR058163">
    <property type="entry name" value="LysR-type_TF_proteobact-type"/>
</dbReference>
<sequence>MQLNALRYFLMVASSGSFLATARHYQVPASSVSRHVAALEKDLGRQLLYRSTRAVSLTEEGERFLAQAREAIELLDQAAEEIGGSSGEIRGLVRINAPEAFGRLHVADAVHALQDLHPGLSVELTLTDAFIDPVQEAADIIIRIGVPVDSGLIGHAVPGNTQRLLASPGYLQQHGVPSAPADLLQHRCLVYKGQMGAQRWYFQRAGEGRVETINVSGPLRSNNAEVLLAAALKGRGIVLFPTWLLDPGSLQRRELVALLPEWSASAMAEQAQIQLLSPQSRLRSRKIREVTAFLQQWLGSRPYVDPVPWQ</sequence>
<comment type="similarity">
    <text evidence="1">Belongs to the LysR transcriptional regulatory family.</text>
</comment>
<keyword evidence="7" id="KW-1185">Reference proteome</keyword>
<reference evidence="6 7" key="1">
    <citation type="submission" date="2015-05" db="EMBL/GenBank/DDBJ databases">
        <title>Genome sequencing and analysis of members of genus Stenotrophomonas.</title>
        <authorList>
            <person name="Patil P.P."/>
            <person name="Midha S."/>
            <person name="Patil P.B."/>
        </authorList>
    </citation>
    <scope>NUCLEOTIDE SEQUENCE [LARGE SCALE GENOMIC DNA]</scope>
    <source>
        <strain evidence="6 7">DSM 21508</strain>
    </source>
</reference>
<evidence type="ECO:0000256" key="2">
    <source>
        <dbReference type="ARBA" id="ARBA00023015"/>
    </source>
</evidence>
<dbReference type="CDD" id="cd08422">
    <property type="entry name" value="PBP2_CrgA_like"/>
    <property type="match status" value="1"/>
</dbReference>
<keyword evidence="2" id="KW-0805">Transcription regulation</keyword>
<dbReference type="Pfam" id="PF03466">
    <property type="entry name" value="LysR_substrate"/>
    <property type="match status" value="1"/>
</dbReference>
<gene>
    <name evidence="6" type="ORF">ABB28_05395</name>
</gene>
<evidence type="ECO:0000256" key="1">
    <source>
        <dbReference type="ARBA" id="ARBA00009437"/>
    </source>
</evidence>
<dbReference type="InterPro" id="IPR036390">
    <property type="entry name" value="WH_DNA-bd_sf"/>
</dbReference>
<comment type="caution">
    <text evidence="6">The sequence shown here is derived from an EMBL/GenBank/DDBJ whole genome shotgun (WGS) entry which is preliminary data.</text>
</comment>
<dbReference type="RefSeq" id="WP_057507646.1">
    <property type="nucleotide sequence ID" value="NZ_LDJK01000014.1"/>
</dbReference>
<evidence type="ECO:0000313" key="6">
    <source>
        <dbReference type="EMBL" id="KRG75338.1"/>
    </source>
</evidence>
<dbReference type="SUPFAM" id="SSF53850">
    <property type="entry name" value="Periplasmic binding protein-like II"/>
    <property type="match status" value="1"/>
</dbReference>
<dbReference type="PANTHER" id="PTHR30537">
    <property type="entry name" value="HTH-TYPE TRANSCRIPTIONAL REGULATOR"/>
    <property type="match status" value="1"/>
</dbReference>
<dbReference type="Proteomes" id="UP000051386">
    <property type="component" value="Unassembled WGS sequence"/>
</dbReference>
<keyword evidence="4" id="KW-0804">Transcription</keyword>
<evidence type="ECO:0000313" key="7">
    <source>
        <dbReference type="Proteomes" id="UP000051386"/>
    </source>
</evidence>
<dbReference type="SUPFAM" id="SSF46785">
    <property type="entry name" value="Winged helix' DNA-binding domain"/>
    <property type="match status" value="1"/>
</dbReference>
<dbReference type="FunFam" id="1.10.10.10:FF:000001">
    <property type="entry name" value="LysR family transcriptional regulator"/>
    <property type="match status" value="1"/>
</dbReference>
<dbReference type="Gene3D" id="1.10.10.10">
    <property type="entry name" value="Winged helix-like DNA-binding domain superfamily/Winged helix DNA-binding domain"/>
    <property type="match status" value="1"/>
</dbReference>
<proteinExistence type="inferred from homology"/>
<protein>
    <submittedName>
        <fullName evidence="6">LysR family transcriptional regulator</fullName>
    </submittedName>
</protein>
<dbReference type="PATRIC" id="fig|517011.3.peg.548"/>
<dbReference type="GO" id="GO:0003700">
    <property type="term" value="F:DNA-binding transcription factor activity"/>
    <property type="evidence" value="ECO:0007669"/>
    <property type="project" value="InterPro"/>
</dbReference>
<dbReference type="InterPro" id="IPR000847">
    <property type="entry name" value="LysR_HTH_N"/>
</dbReference>
<organism evidence="6 7">
    <name type="scientific">Stenotrophomonas chelatiphaga</name>
    <dbReference type="NCBI Taxonomy" id="517011"/>
    <lineage>
        <taxon>Bacteria</taxon>
        <taxon>Pseudomonadati</taxon>
        <taxon>Pseudomonadota</taxon>
        <taxon>Gammaproteobacteria</taxon>
        <taxon>Lysobacterales</taxon>
        <taxon>Lysobacteraceae</taxon>
        <taxon>Stenotrophomonas</taxon>
    </lineage>
</organism>
<feature type="domain" description="HTH lysR-type" evidence="5">
    <location>
        <begin position="1"/>
        <end position="58"/>
    </location>
</feature>
<evidence type="ECO:0000256" key="3">
    <source>
        <dbReference type="ARBA" id="ARBA00023125"/>
    </source>
</evidence>
<name>A0A0R0DAS6_9GAMM</name>
<dbReference type="Pfam" id="PF00126">
    <property type="entry name" value="HTH_1"/>
    <property type="match status" value="1"/>
</dbReference>
<dbReference type="InterPro" id="IPR005119">
    <property type="entry name" value="LysR_subst-bd"/>
</dbReference>